<keyword evidence="3" id="KW-1003">Cell membrane</keyword>
<comment type="similarity">
    <text evidence="10">Belongs to the ABC transporter superfamily. Siderophore-Fe(3+) uptake transporter (SIUT) (TC 3.A.1.21) family.</text>
</comment>
<dbReference type="PANTHER" id="PTHR43394:SF1">
    <property type="entry name" value="ATP-BINDING CASSETTE SUB-FAMILY B MEMBER 10, MITOCHONDRIAL"/>
    <property type="match status" value="1"/>
</dbReference>
<evidence type="ECO:0000256" key="4">
    <source>
        <dbReference type="ARBA" id="ARBA00022519"/>
    </source>
</evidence>
<dbReference type="Gene3D" id="3.40.50.300">
    <property type="entry name" value="P-loop containing nucleotide triphosphate hydrolases"/>
    <property type="match status" value="1"/>
</dbReference>
<keyword evidence="5 11" id="KW-0812">Transmembrane</keyword>
<gene>
    <name evidence="14" type="ORF">OHA22_02645</name>
</gene>
<evidence type="ECO:0000313" key="14">
    <source>
        <dbReference type="EMBL" id="WTT14487.1"/>
    </source>
</evidence>
<dbReference type="SUPFAM" id="SSF90123">
    <property type="entry name" value="ABC transporter transmembrane region"/>
    <property type="match status" value="1"/>
</dbReference>
<dbReference type="GO" id="GO:0016887">
    <property type="term" value="F:ATP hydrolysis activity"/>
    <property type="evidence" value="ECO:0007669"/>
    <property type="project" value="InterPro"/>
</dbReference>
<dbReference type="Pfam" id="PF00664">
    <property type="entry name" value="ABC_membrane"/>
    <property type="match status" value="1"/>
</dbReference>
<reference evidence="14" key="1">
    <citation type="submission" date="2022-10" db="EMBL/GenBank/DDBJ databases">
        <title>The complete genomes of actinobacterial strains from the NBC collection.</title>
        <authorList>
            <person name="Joergensen T.S."/>
            <person name="Alvarez Arevalo M."/>
            <person name="Sterndorff E.B."/>
            <person name="Faurdal D."/>
            <person name="Vuksanovic O."/>
            <person name="Mourched A.-S."/>
            <person name="Charusanti P."/>
            <person name="Shaw S."/>
            <person name="Blin K."/>
            <person name="Weber T."/>
        </authorList>
    </citation>
    <scope>NUCLEOTIDE SEQUENCE</scope>
    <source>
        <strain evidence="14">NBC_00093</strain>
    </source>
</reference>
<dbReference type="Gene3D" id="1.20.1560.10">
    <property type="entry name" value="ABC transporter type 1, transmembrane domain"/>
    <property type="match status" value="1"/>
</dbReference>
<keyword evidence="8 11" id="KW-1133">Transmembrane helix</keyword>
<dbReference type="PROSITE" id="PS50893">
    <property type="entry name" value="ABC_TRANSPORTER_2"/>
    <property type="match status" value="1"/>
</dbReference>
<dbReference type="PROSITE" id="PS00211">
    <property type="entry name" value="ABC_TRANSPORTER_1"/>
    <property type="match status" value="1"/>
</dbReference>
<evidence type="ECO:0000256" key="6">
    <source>
        <dbReference type="ARBA" id="ARBA00022741"/>
    </source>
</evidence>
<evidence type="ECO:0000256" key="1">
    <source>
        <dbReference type="ARBA" id="ARBA00004429"/>
    </source>
</evidence>
<dbReference type="InterPro" id="IPR017871">
    <property type="entry name" value="ABC_transporter-like_CS"/>
</dbReference>
<dbReference type="AlphaFoldDB" id="A0AAU1ZQT3"/>
<proteinExistence type="inferred from homology"/>
<dbReference type="PANTHER" id="PTHR43394">
    <property type="entry name" value="ATP-DEPENDENT PERMEASE MDL1, MITOCHONDRIAL"/>
    <property type="match status" value="1"/>
</dbReference>
<evidence type="ECO:0000256" key="9">
    <source>
        <dbReference type="ARBA" id="ARBA00023136"/>
    </source>
</evidence>
<protein>
    <submittedName>
        <fullName evidence="14">ABC transporter ATP-binding protein/permease</fullName>
    </submittedName>
</protein>
<sequence length="589" mass="63799">MASSEQPLDHRYRGEHPIRTLAYLFRADRWRLGVALVVFTVKHSPIWLLPLITADIIDTVVQHRPIGGLWLSSGVIMLILVINPPLHLLYVRLLYGSVRRMGTDLRSALCTRMQQLSIGYHSRVSAGVLQAKVVRDVETVEQMMQQSSDSGLGALTVLMGGLVVIGIRTPEFLPVFLLVVPVAALLIVRLRTRLRAQNESFRHEVEQLSSRVSEMTRLISVTRAHGLEGKALGRMDRTLRQVLTSGLRLDLLNGRFASLAWVFLNAVGVLFLTGAALVSYYGVWGVTPGDVVMLSAFLTTLTNSTTTLAGLAPVITKGLESVRSVGEVLEAPELEDNAGKIAVTGLRGEVAFEGVGFAYDEGGRPAVRDFGLTVSPGETVALVGASGAGKSTVLNLVIGFIRPTSGRLLLDGTDMNTLDLRTYRRFVSVVPQESILFDGTVRENVAYGMDDADDAAVRAALRDANALEFVDRLPHGVDTLVGEHGARLSGGQRQRLAIARALIRDPRVLILDEATSALDTRSEALVQEALGRLLHGRTTFVVAHRLSTIRGADRIVVMEDGAVREIGSHEELLGRGGVYSALHSSGQPA</sequence>
<dbReference type="GO" id="GO:0005524">
    <property type="term" value="F:ATP binding"/>
    <property type="evidence" value="ECO:0007669"/>
    <property type="project" value="UniProtKB-KW"/>
</dbReference>
<feature type="domain" description="ABC transmembrane type-1" evidence="13">
    <location>
        <begin position="48"/>
        <end position="317"/>
    </location>
</feature>
<dbReference type="InterPro" id="IPR011527">
    <property type="entry name" value="ABC1_TM_dom"/>
</dbReference>
<dbReference type="InterPro" id="IPR027417">
    <property type="entry name" value="P-loop_NTPase"/>
</dbReference>
<feature type="transmembrane region" description="Helical" evidence="11">
    <location>
        <begin position="69"/>
        <end position="91"/>
    </location>
</feature>
<dbReference type="InterPro" id="IPR039421">
    <property type="entry name" value="Type_1_exporter"/>
</dbReference>
<dbReference type="SMART" id="SM00382">
    <property type="entry name" value="AAA"/>
    <property type="match status" value="1"/>
</dbReference>
<name>A0AAU1ZQT3_9ACTN</name>
<dbReference type="SUPFAM" id="SSF52540">
    <property type="entry name" value="P-loop containing nucleoside triphosphate hydrolases"/>
    <property type="match status" value="1"/>
</dbReference>
<feature type="transmembrane region" description="Helical" evidence="11">
    <location>
        <begin position="173"/>
        <end position="192"/>
    </location>
</feature>
<keyword evidence="2" id="KW-0813">Transport</keyword>
<dbReference type="GO" id="GO:0015421">
    <property type="term" value="F:ABC-type oligopeptide transporter activity"/>
    <property type="evidence" value="ECO:0007669"/>
    <property type="project" value="TreeGrafter"/>
</dbReference>
<feature type="domain" description="ABC transporter" evidence="12">
    <location>
        <begin position="350"/>
        <end position="585"/>
    </location>
</feature>
<dbReference type="InterPro" id="IPR036640">
    <property type="entry name" value="ABC1_TM_sf"/>
</dbReference>
<dbReference type="Pfam" id="PF00005">
    <property type="entry name" value="ABC_tran"/>
    <property type="match status" value="1"/>
</dbReference>
<dbReference type="InterPro" id="IPR003593">
    <property type="entry name" value="AAA+_ATPase"/>
</dbReference>
<evidence type="ECO:0000256" key="2">
    <source>
        <dbReference type="ARBA" id="ARBA00022448"/>
    </source>
</evidence>
<evidence type="ECO:0000256" key="11">
    <source>
        <dbReference type="SAM" id="Phobius"/>
    </source>
</evidence>
<evidence type="ECO:0000256" key="3">
    <source>
        <dbReference type="ARBA" id="ARBA00022475"/>
    </source>
</evidence>
<evidence type="ECO:0000256" key="10">
    <source>
        <dbReference type="ARBA" id="ARBA00023455"/>
    </source>
</evidence>
<keyword evidence="4" id="KW-0997">Cell inner membrane</keyword>
<dbReference type="EMBL" id="CP108222">
    <property type="protein sequence ID" value="WTT14487.1"/>
    <property type="molecule type" value="Genomic_DNA"/>
</dbReference>
<feature type="transmembrane region" description="Helical" evidence="11">
    <location>
        <begin position="150"/>
        <end position="167"/>
    </location>
</feature>
<evidence type="ECO:0000259" key="13">
    <source>
        <dbReference type="PROSITE" id="PS50929"/>
    </source>
</evidence>
<dbReference type="PROSITE" id="PS50929">
    <property type="entry name" value="ABC_TM1F"/>
    <property type="match status" value="1"/>
</dbReference>
<dbReference type="GO" id="GO:0005886">
    <property type="term" value="C:plasma membrane"/>
    <property type="evidence" value="ECO:0007669"/>
    <property type="project" value="UniProtKB-SubCell"/>
</dbReference>
<feature type="transmembrane region" description="Helical" evidence="11">
    <location>
        <begin position="256"/>
        <end position="281"/>
    </location>
</feature>
<keyword evidence="9 11" id="KW-0472">Membrane</keyword>
<keyword evidence="6" id="KW-0547">Nucleotide-binding</keyword>
<dbReference type="CDD" id="cd07346">
    <property type="entry name" value="ABC_6TM_exporters"/>
    <property type="match status" value="1"/>
</dbReference>
<organism evidence="14">
    <name type="scientific">Streptomyces sp. NBC_00093</name>
    <dbReference type="NCBI Taxonomy" id="2975649"/>
    <lineage>
        <taxon>Bacteria</taxon>
        <taxon>Bacillati</taxon>
        <taxon>Actinomycetota</taxon>
        <taxon>Actinomycetes</taxon>
        <taxon>Kitasatosporales</taxon>
        <taxon>Streptomycetaceae</taxon>
        <taxon>Streptomyces</taxon>
    </lineage>
</organism>
<keyword evidence="7 14" id="KW-0067">ATP-binding</keyword>
<evidence type="ECO:0000256" key="7">
    <source>
        <dbReference type="ARBA" id="ARBA00022840"/>
    </source>
</evidence>
<accession>A0AAU1ZQT3</accession>
<feature type="transmembrane region" description="Helical" evidence="11">
    <location>
        <begin position="30"/>
        <end position="49"/>
    </location>
</feature>
<comment type="subcellular location">
    <subcellularLocation>
        <location evidence="1">Cell inner membrane</location>
        <topology evidence="1">Multi-pass membrane protein</topology>
    </subcellularLocation>
</comment>
<dbReference type="FunFam" id="3.40.50.300:FF:000221">
    <property type="entry name" value="Multidrug ABC transporter ATP-binding protein"/>
    <property type="match status" value="1"/>
</dbReference>
<evidence type="ECO:0000256" key="5">
    <source>
        <dbReference type="ARBA" id="ARBA00022692"/>
    </source>
</evidence>
<evidence type="ECO:0000256" key="8">
    <source>
        <dbReference type="ARBA" id="ARBA00022989"/>
    </source>
</evidence>
<dbReference type="InterPro" id="IPR003439">
    <property type="entry name" value="ABC_transporter-like_ATP-bd"/>
</dbReference>
<evidence type="ECO:0000259" key="12">
    <source>
        <dbReference type="PROSITE" id="PS50893"/>
    </source>
</evidence>